<dbReference type="EMBL" id="MU853772">
    <property type="protein sequence ID" value="KAK3942636.1"/>
    <property type="molecule type" value="Genomic_DNA"/>
</dbReference>
<dbReference type="InterPro" id="IPR058664">
    <property type="entry name" value="ARB_00930-like_C"/>
</dbReference>
<dbReference type="SUPFAM" id="SSF56601">
    <property type="entry name" value="beta-lactamase/transpeptidase-like"/>
    <property type="match status" value="1"/>
</dbReference>
<name>A0AAN6S7G5_9PEZI</name>
<dbReference type="InterPro" id="IPR012338">
    <property type="entry name" value="Beta-lactam/transpept-like"/>
</dbReference>
<feature type="domain" description="Beta-lactamase-related" evidence="3">
    <location>
        <begin position="95"/>
        <end position="415"/>
    </location>
</feature>
<organism evidence="5 6">
    <name type="scientific">Diplogelasinospora grovesii</name>
    <dbReference type="NCBI Taxonomy" id="303347"/>
    <lineage>
        <taxon>Eukaryota</taxon>
        <taxon>Fungi</taxon>
        <taxon>Dikarya</taxon>
        <taxon>Ascomycota</taxon>
        <taxon>Pezizomycotina</taxon>
        <taxon>Sordariomycetes</taxon>
        <taxon>Sordariomycetidae</taxon>
        <taxon>Sordariales</taxon>
        <taxon>Diplogelasinosporaceae</taxon>
        <taxon>Diplogelasinospora</taxon>
    </lineage>
</organism>
<dbReference type="InterPro" id="IPR051478">
    <property type="entry name" value="Beta-lactamase-like_AB/R"/>
</dbReference>
<comment type="similarity">
    <text evidence="1">Belongs to the beta-lactamase family.</text>
</comment>
<evidence type="ECO:0000256" key="1">
    <source>
        <dbReference type="ARBA" id="ARBA00038473"/>
    </source>
</evidence>
<comment type="caution">
    <text evidence="5">The sequence shown here is derived from an EMBL/GenBank/DDBJ whole genome shotgun (WGS) entry which is preliminary data.</text>
</comment>
<feature type="domain" description="Beta-lactamase-like ARB-00930-like C-terminal" evidence="4">
    <location>
        <begin position="427"/>
        <end position="585"/>
    </location>
</feature>
<keyword evidence="6" id="KW-1185">Reference proteome</keyword>
<dbReference type="PANTHER" id="PTHR22935">
    <property type="entry name" value="PENICILLIN-BINDING PROTEIN"/>
    <property type="match status" value="1"/>
</dbReference>
<protein>
    <submittedName>
        <fullName evidence="5">Beta-lactamase-like protein 2</fullName>
    </submittedName>
</protein>
<dbReference type="Gene3D" id="3.40.710.10">
    <property type="entry name" value="DD-peptidase/beta-lactamase superfamily"/>
    <property type="match status" value="1"/>
</dbReference>
<dbReference type="AlphaFoldDB" id="A0AAN6S7G5"/>
<dbReference type="Pfam" id="PF00144">
    <property type="entry name" value="Beta-lactamase"/>
    <property type="match status" value="1"/>
</dbReference>
<keyword evidence="2" id="KW-0732">Signal</keyword>
<evidence type="ECO:0000313" key="6">
    <source>
        <dbReference type="Proteomes" id="UP001303473"/>
    </source>
</evidence>
<evidence type="ECO:0000259" key="3">
    <source>
        <dbReference type="Pfam" id="PF00144"/>
    </source>
</evidence>
<dbReference type="Pfam" id="PF26335">
    <property type="entry name" value="ARB_00930_C"/>
    <property type="match status" value="1"/>
</dbReference>
<evidence type="ECO:0000259" key="4">
    <source>
        <dbReference type="Pfam" id="PF26335"/>
    </source>
</evidence>
<proteinExistence type="inferred from homology"/>
<dbReference type="InterPro" id="IPR001466">
    <property type="entry name" value="Beta-lactam-related"/>
</dbReference>
<evidence type="ECO:0000313" key="5">
    <source>
        <dbReference type="EMBL" id="KAK3942636.1"/>
    </source>
</evidence>
<accession>A0AAN6S7G5</accession>
<dbReference type="Proteomes" id="UP001303473">
    <property type="component" value="Unassembled WGS sequence"/>
</dbReference>
<reference evidence="6" key="1">
    <citation type="journal article" date="2023" name="Mol. Phylogenet. Evol.">
        <title>Genome-scale phylogeny and comparative genomics of the fungal order Sordariales.</title>
        <authorList>
            <person name="Hensen N."/>
            <person name="Bonometti L."/>
            <person name="Westerberg I."/>
            <person name="Brannstrom I.O."/>
            <person name="Guillou S."/>
            <person name="Cros-Aarteil S."/>
            <person name="Calhoun S."/>
            <person name="Haridas S."/>
            <person name="Kuo A."/>
            <person name="Mondo S."/>
            <person name="Pangilinan J."/>
            <person name="Riley R."/>
            <person name="LaButti K."/>
            <person name="Andreopoulos B."/>
            <person name="Lipzen A."/>
            <person name="Chen C."/>
            <person name="Yan M."/>
            <person name="Daum C."/>
            <person name="Ng V."/>
            <person name="Clum A."/>
            <person name="Steindorff A."/>
            <person name="Ohm R.A."/>
            <person name="Martin F."/>
            <person name="Silar P."/>
            <person name="Natvig D.O."/>
            <person name="Lalanne C."/>
            <person name="Gautier V."/>
            <person name="Ament-Velasquez S.L."/>
            <person name="Kruys A."/>
            <person name="Hutchinson M.I."/>
            <person name="Powell A.J."/>
            <person name="Barry K."/>
            <person name="Miller A.N."/>
            <person name="Grigoriev I.V."/>
            <person name="Debuchy R."/>
            <person name="Gladieux P."/>
            <person name="Hiltunen Thoren M."/>
            <person name="Johannesson H."/>
        </authorList>
    </citation>
    <scope>NUCLEOTIDE SEQUENCE [LARGE SCALE GENOMIC DNA]</scope>
    <source>
        <strain evidence="6">CBS 340.73</strain>
    </source>
</reference>
<feature type="signal peptide" evidence="2">
    <location>
        <begin position="1"/>
        <end position="17"/>
    </location>
</feature>
<evidence type="ECO:0000256" key="2">
    <source>
        <dbReference type="SAM" id="SignalP"/>
    </source>
</evidence>
<dbReference type="PANTHER" id="PTHR22935:SF95">
    <property type="entry name" value="BETA-LACTAMASE-LIKE 1-RELATED"/>
    <property type="match status" value="1"/>
</dbReference>
<gene>
    <name evidence="5" type="ORF">QBC46DRAFT_308927</name>
</gene>
<sequence length="601" mass="65637">MVGFVQVFALLQATALALECHPQGPILPRPRNLTRSASFQAALANLTRTLDAAVTGEIRAGWDIRNVSLSIGLVSLDQNDASMPAWEYHHLASGNVNGTKVLDRHSQYLIGSISKVVSDAVLLRSGVNIDDPITKHIPSLNNASSLISWDNITLRALASQLSGIPPNYGFSEYYYLKEYFEYLGFPHLNDSSFAECGIIGLNGGCSREQFLRGMHEVYPVAPPTSRPVYSNIAFTLLMYAVQSVTGKTYTQLVHDLISVPFNMSSTLPSPGNDSLAVIPPVANSWGSNYADNAPGGGLVSTLSDLSSFLHAILDRTLLPTGAAGVREWLQPRSFAGSQYSFVGMPWEIYRPPPELLFPGYNGTSGENGHSVTVVAKDGAAYGYRARIAVVDEYGVGIVVLTAGDPNAMTSVYDAVLSTLVSAVDRVAGEEAEAQYVGRFVGQSEGVRVNATMELDGTSLKLNSLYRNGTDMLLALKEVWKVTLAMFLPSLENTGRFRLYPAEIEKMVELEGRKVVEEDWRMWWDVELEIDTDLPGKGLSGSDCLSWSFADWIYYGGELMDRVVFVKDVGTGEVLGVDVPFLRTGLMGKLGRNEERMETREL</sequence>
<feature type="chain" id="PRO_5042823264" evidence="2">
    <location>
        <begin position="18"/>
        <end position="601"/>
    </location>
</feature>